<evidence type="ECO:0000259" key="9">
    <source>
        <dbReference type="Pfam" id="PF00535"/>
    </source>
</evidence>
<keyword evidence="4 8" id="KW-0812">Transmembrane</keyword>
<feature type="domain" description="Glycosyltransferase 2-like" evidence="9">
    <location>
        <begin position="16"/>
        <end position="172"/>
    </location>
</feature>
<keyword evidence="5" id="KW-0448">Lipopolysaccharide biosynthesis</keyword>
<keyword evidence="1" id="KW-1003">Cell membrane</keyword>
<accession>A0A2U3BA91</accession>
<sequence>MSGNSISEADKSYVVSVVVPVYNEEESVRPLVKAIDESLKDAGFEWELLLVNDGSSDRTLHVAMEVQQEYGKHIRLIALQRNFGQTAAMQAGIEQSAGDYIVTLDGDLQNDPADIPRMVQRLIDRDLDLLVGWRKDRKDNMLIRKVPSRIANWLIGKTTGVKLNDYGCSLKVYRGSVIRNVKLYGEMHRFIPAWVAIHVPVERIEEVEVNHHARQFGESKYTISRVYRVILDLISVIFFMRFRTRPSHFFGPIGMACGGIGALMMLILGFQKFLLGEEIGGRPMLIIGVLLIVMAIQFITTGILAEIMSRTYYESSNRSTYEFKEIVYQEPEETESES</sequence>
<evidence type="ECO:0000256" key="2">
    <source>
        <dbReference type="ARBA" id="ARBA00022676"/>
    </source>
</evidence>
<organism evidence="10 11">
    <name type="scientific">Vibrio albus</name>
    <dbReference type="NCBI Taxonomy" id="2200953"/>
    <lineage>
        <taxon>Bacteria</taxon>
        <taxon>Pseudomonadati</taxon>
        <taxon>Pseudomonadota</taxon>
        <taxon>Gammaproteobacteria</taxon>
        <taxon>Vibrionales</taxon>
        <taxon>Vibrionaceae</taxon>
        <taxon>Vibrio</taxon>
    </lineage>
</organism>
<evidence type="ECO:0000256" key="7">
    <source>
        <dbReference type="ARBA" id="ARBA00023136"/>
    </source>
</evidence>
<evidence type="ECO:0000256" key="5">
    <source>
        <dbReference type="ARBA" id="ARBA00022985"/>
    </source>
</evidence>
<dbReference type="EMBL" id="QFWT01000004">
    <property type="protein sequence ID" value="PWI33697.1"/>
    <property type="molecule type" value="Genomic_DNA"/>
</dbReference>
<evidence type="ECO:0000256" key="4">
    <source>
        <dbReference type="ARBA" id="ARBA00022692"/>
    </source>
</evidence>
<keyword evidence="3 10" id="KW-0808">Transferase</keyword>
<evidence type="ECO:0000313" key="11">
    <source>
        <dbReference type="Proteomes" id="UP000245362"/>
    </source>
</evidence>
<dbReference type="GO" id="GO:0009103">
    <property type="term" value="P:lipopolysaccharide biosynthetic process"/>
    <property type="evidence" value="ECO:0007669"/>
    <property type="project" value="UniProtKB-KW"/>
</dbReference>
<dbReference type="Proteomes" id="UP000245362">
    <property type="component" value="Unassembled WGS sequence"/>
</dbReference>
<comment type="caution">
    <text evidence="10">The sequence shown here is derived from an EMBL/GenBank/DDBJ whole genome shotgun (WGS) entry which is preliminary data.</text>
</comment>
<evidence type="ECO:0000256" key="3">
    <source>
        <dbReference type="ARBA" id="ARBA00022679"/>
    </source>
</evidence>
<dbReference type="PANTHER" id="PTHR48090">
    <property type="entry name" value="UNDECAPRENYL-PHOSPHATE 4-DEOXY-4-FORMAMIDO-L-ARABINOSE TRANSFERASE-RELATED"/>
    <property type="match status" value="1"/>
</dbReference>
<evidence type="ECO:0000256" key="1">
    <source>
        <dbReference type="ARBA" id="ARBA00022475"/>
    </source>
</evidence>
<evidence type="ECO:0000313" key="10">
    <source>
        <dbReference type="EMBL" id="PWI33697.1"/>
    </source>
</evidence>
<dbReference type="AlphaFoldDB" id="A0A2U3BA91"/>
<protein>
    <submittedName>
        <fullName evidence="10">Glycosyltransferase</fullName>
    </submittedName>
</protein>
<feature type="transmembrane region" description="Helical" evidence="8">
    <location>
        <begin position="249"/>
        <end position="271"/>
    </location>
</feature>
<proteinExistence type="predicted"/>
<keyword evidence="11" id="KW-1185">Reference proteome</keyword>
<name>A0A2U3BA91_9VIBR</name>
<dbReference type="Pfam" id="PF00535">
    <property type="entry name" value="Glycos_transf_2"/>
    <property type="match status" value="1"/>
</dbReference>
<dbReference type="CDD" id="cd04187">
    <property type="entry name" value="DPM1_like_bac"/>
    <property type="match status" value="1"/>
</dbReference>
<evidence type="ECO:0000256" key="6">
    <source>
        <dbReference type="ARBA" id="ARBA00022989"/>
    </source>
</evidence>
<dbReference type="OrthoDB" id="9811884at2"/>
<dbReference type="InterPro" id="IPR029044">
    <property type="entry name" value="Nucleotide-diphossugar_trans"/>
</dbReference>
<dbReference type="PANTHER" id="PTHR48090:SF3">
    <property type="entry name" value="UNDECAPRENYL-PHOSPHATE 4-DEOXY-4-FORMAMIDO-L-ARABINOSE TRANSFERASE"/>
    <property type="match status" value="1"/>
</dbReference>
<dbReference type="GO" id="GO:0005886">
    <property type="term" value="C:plasma membrane"/>
    <property type="evidence" value="ECO:0007669"/>
    <property type="project" value="TreeGrafter"/>
</dbReference>
<keyword evidence="7 8" id="KW-0472">Membrane</keyword>
<dbReference type="SUPFAM" id="SSF53448">
    <property type="entry name" value="Nucleotide-diphospho-sugar transferases"/>
    <property type="match status" value="1"/>
</dbReference>
<dbReference type="Gene3D" id="3.90.550.10">
    <property type="entry name" value="Spore Coat Polysaccharide Biosynthesis Protein SpsA, Chain A"/>
    <property type="match status" value="1"/>
</dbReference>
<reference evidence="10 11" key="1">
    <citation type="submission" date="2018-05" db="EMBL/GenBank/DDBJ databases">
        <title>Vibrio limimaris sp. nov., isolated from marine sediment.</title>
        <authorList>
            <person name="Li C.-M."/>
        </authorList>
    </citation>
    <scope>NUCLEOTIDE SEQUENCE [LARGE SCALE GENOMIC DNA]</scope>
    <source>
        <strain evidence="10 11">E4404</strain>
    </source>
</reference>
<dbReference type="GO" id="GO:0016757">
    <property type="term" value="F:glycosyltransferase activity"/>
    <property type="evidence" value="ECO:0007669"/>
    <property type="project" value="UniProtKB-KW"/>
</dbReference>
<dbReference type="InterPro" id="IPR050256">
    <property type="entry name" value="Glycosyltransferase_2"/>
</dbReference>
<keyword evidence="2" id="KW-0328">Glycosyltransferase</keyword>
<evidence type="ECO:0000256" key="8">
    <source>
        <dbReference type="SAM" id="Phobius"/>
    </source>
</evidence>
<dbReference type="InterPro" id="IPR001173">
    <property type="entry name" value="Glyco_trans_2-like"/>
</dbReference>
<keyword evidence="6 8" id="KW-1133">Transmembrane helix</keyword>
<feature type="transmembrane region" description="Helical" evidence="8">
    <location>
        <begin position="283"/>
        <end position="305"/>
    </location>
</feature>
<dbReference type="RefSeq" id="WP_109319681.1">
    <property type="nucleotide sequence ID" value="NZ_QFWT01000004.1"/>
</dbReference>
<gene>
    <name evidence="10" type="ORF">DI392_09560</name>
</gene>